<evidence type="ECO:0000256" key="1">
    <source>
        <dbReference type="SAM" id="MobiDB-lite"/>
    </source>
</evidence>
<comment type="caution">
    <text evidence="2">The sequence shown here is derived from an EMBL/GenBank/DDBJ whole genome shotgun (WGS) entry which is preliminary data.</text>
</comment>
<dbReference type="EMBL" id="JASNQZ010000007">
    <property type="protein sequence ID" value="KAL0954321.1"/>
    <property type="molecule type" value="Genomic_DNA"/>
</dbReference>
<sequence length="62" mass="6824">TRHSDPQEHDDVKEEEGYGVEPWDQAKQSLASKGRSLHDGDGAGAEAQEEGEEGDEEEDEVQ</sequence>
<feature type="non-terminal residue" evidence="2">
    <location>
        <position position="1"/>
    </location>
</feature>
<protein>
    <submittedName>
        <fullName evidence="2">Uncharacterized protein</fullName>
    </submittedName>
</protein>
<gene>
    <name evidence="2" type="ORF">HGRIS_003319</name>
</gene>
<evidence type="ECO:0000313" key="2">
    <source>
        <dbReference type="EMBL" id="KAL0954321.1"/>
    </source>
</evidence>
<keyword evidence="3" id="KW-1185">Reference proteome</keyword>
<evidence type="ECO:0000313" key="3">
    <source>
        <dbReference type="Proteomes" id="UP001556367"/>
    </source>
</evidence>
<feature type="compositionally biased region" description="Basic and acidic residues" evidence="1">
    <location>
        <begin position="1"/>
        <end position="16"/>
    </location>
</feature>
<accession>A0ABR3JFH8</accession>
<organism evidence="2 3">
    <name type="scientific">Hohenbuehelia grisea</name>
    <dbReference type="NCBI Taxonomy" id="104357"/>
    <lineage>
        <taxon>Eukaryota</taxon>
        <taxon>Fungi</taxon>
        <taxon>Dikarya</taxon>
        <taxon>Basidiomycota</taxon>
        <taxon>Agaricomycotina</taxon>
        <taxon>Agaricomycetes</taxon>
        <taxon>Agaricomycetidae</taxon>
        <taxon>Agaricales</taxon>
        <taxon>Pleurotineae</taxon>
        <taxon>Pleurotaceae</taxon>
        <taxon>Hohenbuehelia</taxon>
    </lineage>
</organism>
<feature type="compositionally biased region" description="Acidic residues" evidence="1">
    <location>
        <begin position="47"/>
        <end position="62"/>
    </location>
</feature>
<name>A0ABR3JFH8_9AGAR</name>
<reference evidence="3" key="1">
    <citation type="submission" date="2024-06" db="EMBL/GenBank/DDBJ databases">
        <title>Multi-omics analyses provide insights into the biosynthesis of the anticancer antibiotic pleurotin in Hohenbuehelia grisea.</title>
        <authorList>
            <person name="Weaver J.A."/>
            <person name="Alberti F."/>
        </authorList>
    </citation>
    <scope>NUCLEOTIDE SEQUENCE [LARGE SCALE GENOMIC DNA]</scope>
    <source>
        <strain evidence="3">T-177</strain>
    </source>
</reference>
<feature type="region of interest" description="Disordered" evidence="1">
    <location>
        <begin position="1"/>
        <end position="62"/>
    </location>
</feature>
<dbReference type="Proteomes" id="UP001556367">
    <property type="component" value="Unassembled WGS sequence"/>
</dbReference>
<proteinExistence type="predicted"/>